<dbReference type="SUPFAM" id="SSF46689">
    <property type="entry name" value="Homeodomain-like"/>
    <property type="match status" value="2"/>
</dbReference>
<dbReference type="SMART" id="SM00342">
    <property type="entry name" value="HTH_ARAC"/>
    <property type="match status" value="1"/>
</dbReference>
<evidence type="ECO:0000256" key="1">
    <source>
        <dbReference type="ARBA" id="ARBA00023015"/>
    </source>
</evidence>
<proteinExistence type="predicted"/>
<geneLocation type="plasmid" evidence="6">
    <name>pemeittgr7c</name>
</geneLocation>
<keyword evidence="1" id="KW-0805">Transcription regulation</keyword>
<keyword evidence="3" id="KW-0804">Transcription</keyword>
<dbReference type="PROSITE" id="PS00041">
    <property type="entry name" value="HTH_ARAC_FAMILY_1"/>
    <property type="match status" value="1"/>
</dbReference>
<evidence type="ECO:0000256" key="2">
    <source>
        <dbReference type="ARBA" id="ARBA00023125"/>
    </source>
</evidence>
<dbReference type="Pfam" id="PF12852">
    <property type="entry name" value="Cupin_6"/>
    <property type="match status" value="1"/>
</dbReference>
<keyword evidence="2" id="KW-0238">DNA-binding</keyword>
<dbReference type="AlphaFoldDB" id="A0A859QPP1"/>
<dbReference type="EMBL" id="CP041241">
    <property type="protein sequence ID" value="QLL65375.1"/>
    <property type="molecule type" value="Genomic_DNA"/>
</dbReference>
<dbReference type="InterPro" id="IPR020449">
    <property type="entry name" value="Tscrpt_reg_AraC-type_HTH"/>
</dbReference>
<dbReference type="PANTHER" id="PTHR46796">
    <property type="entry name" value="HTH-TYPE TRANSCRIPTIONAL ACTIVATOR RHAS-RELATED"/>
    <property type="match status" value="1"/>
</dbReference>
<gene>
    <name evidence="5" type="ORF">FKV68_28950</name>
</gene>
<dbReference type="InterPro" id="IPR032783">
    <property type="entry name" value="AraC_lig"/>
</dbReference>
<keyword evidence="6" id="KW-1185">Reference proteome</keyword>
<evidence type="ECO:0000313" key="6">
    <source>
        <dbReference type="Proteomes" id="UP000510721"/>
    </source>
</evidence>
<accession>A0A859QPP1</accession>
<evidence type="ECO:0000313" key="5">
    <source>
        <dbReference type="EMBL" id="QLL65375.1"/>
    </source>
</evidence>
<dbReference type="GO" id="GO:0003700">
    <property type="term" value="F:DNA-binding transcription factor activity"/>
    <property type="evidence" value="ECO:0007669"/>
    <property type="project" value="InterPro"/>
</dbReference>
<feature type="domain" description="HTH araC/xylS-type" evidence="4">
    <location>
        <begin position="202"/>
        <end position="300"/>
    </location>
</feature>
<protein>
    <submittedName>
        <fullName evidence="5">AraC family transcriptional regulator</fullName>
    </submittedName>
</protein>
<sequence length="322" mass="35227">MIVQKPKEDVLSSVLECLHARALCSMRLEAAGRWAIHFPLPRVVKFDVVRRGECWLRLSDAEPVRIGAGDCVIVAGVPYELASDPDTPAIPAQELFATGGIAQIGDTPDFAVLGGTLQLDAVDSLFVTGVLPSVVVMRADEMAPVGWLLEQLDREWNSGMPGARLASNDLMRLAFIHGLRAHLAKLGEGVGWPHGLIDRNLAPAMQAIHAEPMRAWTVSELARIAGQSRSGFAARFRARVGLSPIEYLARWRVRLAAARLRRSDAPISRIAMELGFATDSGFSAMFRRVTGMSPRQYRSRRGESVMALEPEVHARVRPPRAG</sequence>
<dbReference type="PANTHER" id="PTHR46796:SF7">
    <property type="entry name" value="ARAC FAMILY TRANSCRIPTIONAL REGULATOR"/>
    <property type="match status" value="1"/>
</dbReference>
<dbReference type="InterPro" id="IPR050204">
    <property type="entry name" value="AraC_XylS_family_regulators"/>
</dbReference>
<dbReference type="Proteomes" id="UP000510721">
    <property type="component" value="Plasmid pEmeITTGR7c"/>
</dbReference>
<keyword evidence="5" id="KW-0614">Plasmid</keyword>
<name>A0A859QPP1_9HYPH</name>
<dbReference type="RefSeq" id="WP_180943834.1">
    <property type="nucleotide sequence ID" value="NZ_CP041241.1"/>
</dbReference>
<organism evidence="5 6">
    <name type="scientific">Sinorhizobium mexicanum</name>
    <dbReference type="NCBI Taxonomy" id="375549"/>
    <lineage>
        <taxon>Bacteria</taxon>
        <taxon>Pseudomonadati</taxon>
        <taxon>Pseudomonadota</taxon>
        <taxon>Alphaproteobacteria</taxon>
        <taxon>Hyphomicrobiales</taxon>
        <taxon>Rhizobiaceae</taxon>
        <taxon>Sinorhizobium/Ensifer group</taxon>
        <taxon>Sinorhizobium</taxon>
    </lineage>
</organism>
<dbReference type="PRINTS" id="PR00032">
    <property type="entry name" value="HTHARAC"/>
</dbReference>
<dbReference type="InterPro" id="IPR018060">
    <property type="entry name" value="HTH_AraC"/>
</dbReference>
<evidence type="ECO:0000256" key="3">
    <source>
        <dbReference type="ARBA" id="ARBA00023163"/>
    </source>
</evidence>
<reference evidence="5 6" key="1">
    <citation type="submission" date="2019-06" db="EMBL/GenBank/DDBJ databases">
        <title>Complete genome sequence of Ensifer mexicanus ITTG R7 isolated from nodules of Acacia angustissima (Mill.) Kuntze.</title>
        <authorList>
            <person name="Rincon-Rosales R."/>
            <person name="Rogel M.A."/>
            <person name="Guerrero G."/>
            <person name="Rincon-Molina C.I."/>
            <person name="Lopez-Lopez A."/>
            <person name="Martinez-Romero E."/>
        </authorList>
    </citation>
    <scope>NUCLEOTIDE SEQUENCE [LARGE SCALE GENOMIC DNA]</scope>
    <source>
        <strain evidence="5 6">ITTG R7</strain>
        <plasmid evidence="6">pemeittgr7c</plasmid>
    </source>
</reference>
<dbReference type="Gene3D" id="1.10.10.60">
    <property type="entry name" value="Homeodomain-like"/>
    <property type="match status" value="2"/>
</dbReference>
<dbReference type="Pfam" id="PF12833">
    <property type="entry name" value="HTH_18"/>
    <property type="match status" value="1"/>
</dbReference>
<dbReference type="PROSITE" id="PS01124">
    <property type="entry name" value="HTH_ARAC_FAMILY_2"/>
    <property type="match status" value="1"/>
</dbReference>
<dbReference type="GO" id="GO:0043565">
    <property type="term" value="F:sequence-specific DNA binding"/>
    <property type="evidence" value="ECO:0007669"/>
    <property type="project" value="InterPro"/>
</dbReference>
<dbReference type="InterPro" id="IPR009057">
    <property type="entry name" value="Homeodomain-like_sf"/>
</dbReference>
<dbReference type="KEGG" id="emx:FKV68_28950"/>
<dbReference type="InterPro" id="IPR018062">
    <property type="entry name" value="HTH_AraC-typ_CS"/>
</dbReference>
<evidence type="ECO:0000259" key="4">
    <source>
        <dbReference type="PROSITE" id="PS01124"/>
    </source>
</evidence>